<dbReference type="EMBL" id="JANVFU010000011">
    <property type="protein sequence ID" value="KAJ3742030.1"/>
    <property type="molecule type" value="Genomic_DNA"/>
</dbReference>
<dbReference type="AlphaFoldDB" id="A0A9W8NW40"/>
<evidence type="ECO:0000313" key="1">
    <source>
        <dbReference type="EMBL" id="KAJ3742030.1"/>
    </source>
</evidence>
<keyword evidence="2" id="KW-1185">Reference proteome</keyword>
<name>A0A9W8NW40_9AGAR</name>
<accession>A0A9W8NW40</accession>
<dbReference type="Proteomes" id="UP001142393">
    <property type="component" value="Unassembled WGS sequence"/>
</dbReference>
<organism evidence="1 2">
    <name type="scientific">Lentinula detonsa</name>
    <dbReference type="NCBI Taxonomy" id="2804962"/>
    <lineage>
        <taxon>Eukaryota</taxon>
        <taxon>Fungi</taxon>
        <taxon>Dikarya</taxon>
        <taxon>Basidiomycota</taxon>
        <taxon>Agaricomycotina</taxon>
        <taxon>Agaricomycetes</taxon>
        <taxon>Agaricomycetidae</taxon>
        <taxon>Agaricales</taxon>
        <taxon>Marasmiineae</taxon>
        <taxon>Omphalotaceae</taxon>
        <taxon>Lentinula</taxon>
    </lineage>
</organism>
<gene>
    <name evidence="1" type="ORF">DFH05DRAFT_1536704</name>
</gene>
<reference evidence="1 2" key="1">
    <citation type="journal article" date="2023" name="Proc. Natl. Acad. Sci. U.S.A.">
        <title>A global phylogenomic analysis of the shiitake genus Lentinula.</title>
        <authorList>
            <person name="Sierra-Patev S."/>
            <person name="Min B."/>
            <person name="Naranjo-Ortiz M."/>
            <person name="Looney B."/>
            <person name="Konkel Z."/>
            <person name="Slot J.C."/>
            <person name="Sakamoto Y."/>
            <person name="Steenwyk J.L."/>
            <person name="Rokas A."/>
            <person name="Carro J."/>
            <person name="Camarero S."/>
            <person name="Ferreira P."/>
            <person name="Molpeceres G."/>
            <person name="Ruiz-Duenas F.J."/>
            <person name="Serrano A."/>
            <person name="Henrissat B."/>
            <person name="Drula E."/>
            <person name="Hughes K.W."/>
            <person name="Mata J.L."/>
            <person name="Ishikawa N.K."/>
            <person name="Vargas-Isla R."/>
            <person name="Ushijima S."/>
            <person name="Smith C.A."/>
            <person name="Donoghue J."/>
            <person name="Ahrendt S."/>
            <person name="Andreopoulos W."/>
            <person name="He G."/>
            <person name="LaButti K."/>
            <person name="Lipzen A."/>
            <person name="Ng V."/>
            <person name="Riley R."/>
            <person name="Sandor L."/>
            <person name="Barry K."/>
            <person name="Martinez A.T."/>
            <person name="Xiao Y."/>
            <person name="Gibbons J.G."/>
            <person name="Terashima K."/>
            <person name="Grigoriev I.V."/>
            <person name="Hibbett D."/>
        </authorList>
    </citation>
    <scope>NUCLEOTIDE SEQUENCE [LARGE SCALE GENOMIC DNA]</scope>
    <source>
        <strain evidence="1 2">TFB7810</strain>
    </source>
</reference>
<protein>
    <submittedName>
        <fullName evidence="1">Uncharacterized protein</fullName>
    </submittedName>
</protein>
<sequence length="205" mass="23253">MSWWCFPFERLIGTLQNVNTNDHVGGALESTIVKTFARTANLRRWLRRPDCPEAVRQLKILFDKCFVPANATSETKEFIKMKGTHRAYAKFDGIYFSPSATHAGNASIIYRPTPSEAPVAGQIQRIENVFTDGQNSGIRLHVRSYVRLAKSLYDPFVRYPHLQATTYSSILKDTEDDIGLDDIIAHAARYDYSHGRSVIVNLSRD</sequence>
<proteinExistence type="predicted"/>
<comment type="caution">
    <text evidence="1">The sequence shown here is derived from an EMBL/GenBank/DDBJ whole genome shotgun (WGS) entry which is preliminary data.</text>
</comment>
<evidence type="ECO:0000313" key="2">
    <source>
        <dbReference type="Proteomes" id="UP001142393"/>
    </source>
</evidence>